<dbReference type="EMBL" id="CP003703">
    <property type="protein sequence ID" value="AFN65167.1"/>
    <property type="molecule type" value="Genomic_DNA"/>
</dbReference>
<proteinExistence type="predicted"/>
<organism evidence="1 2">
    <name type="scientific">Mycoplasma wenyonii (strain Massachusetts)</name>
    <name type="common">Eperythrozoon wenyonii</name>
    <dbReference type="NCBI Taxonomy" id="1197325"/>
    <lineage>
        <taxon>Bacteria</taxon>
        <taxon>Bacillati</taxon>
        <taxon>Mycoplasmatota</taxon>
        <taxon>Mollicutes</taxon>
        <taxon>Mycoplasmataceae</taxon>
        <taxon>Mycoplasma</taxon>
    </lineage>
</organism>
<dbReference type="STRING" id="1197325.WEN_01870"/>
<dbReference type="AlphaFoldDB" id="I6ZEY4"/>
<protein>
    <submittedName>
        <fullName evidence="1">Uncharacterized protein</fullName>
    </submittedName>
</protein>
<gene>
    <name evidence="1" type="ordered locus">WEN_01870</name>
</gene>
<name>I6ZEY4_MYCWM</name>
<dbReference type="Proteomes" id="UP000009005">
    <property type="component" value="Chromosome"/>
</dbReference>
<sequence length="193" mass="21349">MPSKLGHLVKLVPVAIGGTYSAYPSFLPTQPKDIKGLLNERKCYIVTQSKKETGGSSSNKAKYLFACTTDPVGKTLDFFYFDSSRRVAVPVKHLKESRSGGGNEEKQINLGFTWGGSTSLQILNIPLFEINGVSTKDLYLTDLCKGTEIQVLAERAEILKCTGVGEDGQSKEYYWKRGIGKKQKQNKKLFKGE</sequence>
<dbReference type="PATRIC" id="fig|1197325.3.peg.404"/>
<dbReference type="RefSeq" id="WP_014849877.1">
    <property type="nucleotide sequence ID" value="NC_018149.1"/>
</dbReference>
<evidence type="ECO:0000313" key="2">
    <source>
        <dbReference type="Proteomes" id="UP000009005"/>
    </source>
</evidence>
<accession>I6ZEY4</accession>
<dbReference type="HOGENOM" id="CLU_1407452_0_0_14"/>
<evidence type="ECO:0000313" key="1">
    <source>
        <dbReference type="EMBL" id="AFN65167.1"/>
    </source>
</evidence>
<dbReference type="KEGG" id="mwe:WEN_01870"/>
<keyword evidence="2" id="KW-1185">Reference proteome</keyword>
<reference evidence="1 2" key="1">
    <citation type="journal article" date="2012" name="J. Bacteriol.">
        <title>Complete genome sequence of Mycoplasma wenyonii strain Massachusetts.</title>
        <authorList>
            <person name="Dos Santos A.P."/>
            <person name="Guimaraes A.M."/>
            <person name="do Nascimento N.C."/>
            <person name="Sanmiguel P.J."/>
            <person name="Messick J.B."/>
        </authorList>
    </citation>
    <scope>NUCLEOTIDE SEQUENCE [LARGE SCALE GENOMIC DNA]</scope>
    <source>
        <strain evidence="1 2">Massachusetts</strain>
    </source>
</reference>